<keyword evidence="1 3" id="KW-0732">Signal</keyword>
<dbReference type="Pfam" id="PF00639">
    <property type="entry name" value="Rotamase"/>
    <property type="match status" value="2"/>
</dbReference>
<dbReference type="Gene3D" id="3.10.50.40">
    <property type="match status" value="2"/>
</dbReference>
<feature type="chain" id="PRO_5012431693" evidence="3">
    <location>
        <begin position="24"/>
        <end position="456"/>
    </location>
</feature>
<dbReference type="SUPFAM" id="SSF109998">
    <property type="entry name" value="Triger factor/SurA peptide-binding domain-like"/>
    <property type="match status" value="1"/>
</dbReference>
<evidence type="ECO:0000313" key="6">
    <source>
        <dbReference type="Proteomes" id="UP000184480"/>
    </source>
</evidence>
<feature type="domain" description="PpiC" evidence="4">
    <location>
        <begin position="173"/>
        <end position="275"/>
    </location>
</feature>
<dbReference type="InterPro" id="IPR046357">
    <property type="entry name" value="PPIase_dom_sf"/>
</dbReference>
<dbReference type="OrthoDB" id="14196at2"/>
<dbReference type="RefSeq" id="WP_082141847.1">
    <property type="nucleotide sequence ID" value="NZ_BBXL01000001.1"/>
</dbReference>
<keyword evidence="6" id="KW-1185">Reference proteome</keyword>
<keyword evidence="2" id="KW-0413">Isomerase</keyword>
<dbReference type="AlphaFoldDB" id="A0A1M4TRH2"/>
<proteinExistence type="predicted"/>
<dbReference type="InterPro" id="IPR050280">
    <property type="entry name" value="OMP_Chaperone_SurA"/>
</dbReference>
<accession>A0A1M4TRH2</accession>
<dbReference type="PANTHER" id="PTHR47637">
    <property type="entry name" value="CHAPERONE SURA"/>
    <property type="match status" value="1"/>
</dbReference>
<evidence type="ECO:0000256" key="3">
    <source>
        <dbReference type="SAM" id="SignalP"/>
    </source>
</evidence>
<dbReference type="EMBL" id="FQUC01000001">
    <property type="protein sequence ID" value="SHE47090.1"/>
    <property type="molecule type" value="Genomic_DNA"/>
</dbReference>
<protein>
    <submittedName>
        <fullName evidence="5">Periplasmic chaperone for outer membrane proteins SurA</fullName>
    </submittedName>
</protein>
<keyword evidence="2" id="KW-0697">Rotamase</keyword>
<dbReference type="Gene3D" id="1.10.4030.10">
    <property type="entry name" value="Porin chaperone SurA, peptide-binding domain"/>
    <property type="match status" value="1"/>
</dbReference>
<organism evidence="5 6">
    <name type="scientific">Dysgonomonas macrotermitis</name>
    <dbReference type="NCBI Taxonomy" id="1346286"/>
    <lineage>
        <taxon>Bacteria</taxon>
        <taxon>Pseudomonadati</taxon>
        <taxon>Bacteroidota</taxon>
        <taxon>Bacteroidia</taxon>
        <taxon>Bacteroidales</taxon>
        <taxon>Dysgonomonadaceae</taxon>
        <taxon>Dysgonomonas</taxon>
    </lineage>
</organism>
<dbReference type="PANTHER" id="PTHR47637:SF1">
    <property type="entry name" value="CHAPERONE SURA"/>
    <property type="match status" value="1"/>
</dbReference>
<name>A0A1M4TRH2_9BACT</name>
<feature type="domain" description="PpiC" evidence="4">
    <location>
        <begin position="278"/>
        <end position="378"/>
    </location>
</feature>
<dbReference type="PROSITE" id="PS50198">
    <property type="entry name" value="PPIC_PPIASE_2"/>
    <property type="match status" value="2"/>
</dbReference>
<dbReference type="Proteomes" id="UP000184480">
    <property type="component" value="Unassembled WGS sequence"/>
</dbReference>
<dbReference type="STRING" id="1346286.SAMN05444362_101399"/>
<evidence type="ECO:0000256" key="1">
    <source>
        <dbReference type="ARBA" id="ARBA00022729"/>
    </source>
</evidence>
<reference evidence="6" key="1">
    <citation type="submission" date="2016-11" db="EMBL/GenBank/DDBJ databases">
        <authorList>
            <person name="Varghese N."/>
            <person name="Submissions S."/>
        </authorList>
    </citation>
    <scope>NUCLEOTIDE SEQUENCE [LARGE SCALE GENOMIC DNA]</scope>
    <source>
        <strain evidence="6">DSM 27370</strain>
    </source>
</reference>
<evidence type="ECO:0000256" key="2">
    <source>
        <dbReference type="PROSITE-ProRule" id="PRU00278"/>
    </source>
</evidence>
<sequence>MALFKKTILFVGLFGSILFGAKAQDNVIDQIVWVVGDEAILKSDVEGVRMQMQLEKERFDGDPYCLIPEQLAVQKLFLHQAKVDSIDVDNTNVTRTVDRRISNAISSLGSQEKLEEYLGKTISQLREEWREQVRDNEIVNKVQQKLVGNVKLTPAEIRNYYTQLPQDSLPFIPTTVEVEIITMNPKVPQAEIDAVKNKLRDFTDRVNKKETDFATLALLYSEDTESAKRGGELGFMGRAQLVPEFANAAFMLNDPLKVSNIVESEYGFHIIQLIEKRGDRVNVRHILLKPNIPTEELSKTTARMDSLTQDLNAKKFTFEEAASYISADKDTRNNKGLMVNKNDYSTYAGTSRFRMEDLPQEVARVVDKLAVGELSKPFTMLGSNGKQTVAIVKVRQRVDAHKANLSDDYQVMKSIVEGKKREEVLKKWVQDKIKATYVRIDDDWKNCDFQHTGWIK</sequence>
<dbReference type="PROSITE" id="PS01096">
    <property type="entry name" value="PPIC_PPIASE_1"/>
    <property type="match status" value="1"/>
</dbReference>
<feature type="signal peptide" evidence="3">
    <location>
        <begin position="1"/>
        <end position="23"/>
    </location>
</feature>
<evidence type="ECO:0000259" key="4">
    <source>
        <dbReference type="PROSITE" id="PS50198"/>
    </source>
</evidence>
<dbReference type="InterPro" id="IPR027304">
    <property type="entry name" value="Trigger_fact/SurA_dom_sf"/>
</dbReference>
<gene>
    <name evidence="5" type="ORF">SAMN05444362_101399</name>
</gene>
<dbReference type="InterPro" id="IPR000297">
    <property type="entry name" value="PPIase_PpiC"/>
</dbReference>
<evidence type="ECO:0000313" key="5">
    <source>
        <dbReference type="EMBL" id="SHE47090.1"/>
    </source>
</evidence>
<dbReference type="InterPro" id="IPR023058">
    <property type="entry name" value="PPIase_PpiC_CS"/>
</dbReference>
<dbReference type="SUPFAM" id="SSF54534">
    <property type="entry name" value="FKBP-like"/>
    <property type="match status" value="2"/>
</dbReference>
<dbReference type="GO" id="GO:0003755">
    <property type="term" value="F:peptidyl-prolyl cis-trans isomerase activity"/>
    <property type="evidence" value="ECO:0007669"/>
    <property type="project" value="UniProtKB-KW"/>
</dbReference>